<gene>
    <name evidence="6" type="ORF">ACFFV7_45510</name>
</gene>
<dbReference type="Gene3D" id="3.40.366.10">
    <property type="entry name" value="Malonyl-Coenzyme A Acyl Carrier Protein, domain 2"/>
    <property type="match status" value="1"/>
</dbReference>
<evidence type="ECO:0000313" key="6">
    <source>
        <dbReference type="EMBL" id="MFB9208507.1"/>
    </source>
</evidence>
<dbReference type="SMART" id="SM00827">
    <property type="entry name" value="PKS_AT"/>
    <property type="match status" value="1"/>
</dbReference>
<keyword evidence="1" id="KW-0596">Phosphopantetheine</keyword>
<feature type="compositionally biased region" description="Low complexity" evidence="3">
    <location>
        <begin position="390"/>
        <end position="399"/>
    </location>
</feature>
<dbReference type="InterPro" id="IPR016035">
    <property type="entry name" value="Acyl_Trfase/lysoPLipase"/>
</dbReference>
<dbReference type="InterPro" id="IPR001227">
    <property type="entry name" value="Ac_transferase_dom_sf"/>
</dbReference>
<keyword evidence="4" id="KW-0732">Signal</keyword>
<feature type="signal peptide" evidence="4">
    <location>
        <begin position="1"/>
        <end position="25"/>
    </location>
</feature>
<evidence type="ECO:0000259" key="5">
    <source>
        <dbReference type="SMART" id="SM00827"/>
    </source>
</evidence>
<name>A0ABV5IW66_9ACTN</name>
<keyword evidence="2" id="KW-0597">Phosphoprotein</keyword>
<dbReference type="SUPFAM" id="SSF52151">
    <property type="entry name" value="FabD/lysophospholipase-like"/>
    <property type="match status" value="1"/>
</dbReference>
<dbReference type="Pfam" id="PF00698">
    <property type="entry name" value="Acyl_transf_1"/>
    <property type="match status" value="1"/>
</dbReference>
<dbReference type="GO" id="GO:0016746">
    <property type="term" value="F:acyltransferase activity"/>
    <property type="evidence" value="ECO:0007669"/>
    <property type="project" value="UniProtKB-KW"/>
</dbReference>
<evidence type="ECO:0000256" key="3">
    <source>
        <dbReference type="SAM" id="MobiDB-lite"/>
    </source>
</evidence>
<dbReference type="RefSeq" id="WP_189647561.1">
    <property type="nucleotide sequence ID" value="NZ_BMRC01000005.1"/>
</dbReference>
<proteinExistence type="predicted"/>
<keyword evidence="7" id="KW-1185">Reference proteome</keyword>
<dbReference type="Proteomes" id="UP001589647">
    <property type="component" value="Unassembled WGS sequence"/>
</dbReference>
<dbReference type="PANTHER" id="PTHR43775">
    <property type="entry name" value="FATTY ACID SYNTHASE"/>
    <property type="match status" value="1"/>
</dbReference>
<evidence type="ECO:0000256" key="1">
    <source>
        <dbReference type="ARBA" id="ARBA00022450"/>
    </source>
</evidence>
<feature type="compositionally biased region" description="Pro residues" evidence="3">
    <location>
        <begin position="355"/>
        <end position="379"/>
    </location>
</feature>
<feature type="region of interest" description="Disordered" evidence="3">
    <location>
        <begin position="351"/>
        <end position="411"/>
    </location>
</feature>
<dbReference type="InterPro" id="IPR014043">
    <property type="entry name" value="Acyl_transferase_dom"/>
</dbReference>
<feature type="domain" description="Malonyl-CoA:ACP transacylase (MAT)" evidence="5">
    <location>
        <begin position="21"/>
        <end position="382"/>
    </location>
</feature>
<feature type="region of interest" description="Disordered" evidence="3">
    <location>
        <begin position="311"/>
        <end position="333"/>
    </location>
</feature>
<evidence type="ECO:0000256" key="2">
    <source>
        <dbReference type="ARBA" id="ARBA00022553"/>
    </source>
</evidence>
<evidence type="ECO:0000313" key="7">
    <source>
        <dbReference type="Proteomes" id="UP001589647"/>
    </source>
</evidence>
<keyword evidence="6" id="KW-0012">Acyltransferase</keyword>
<reference evidence="6 7" key="1">
    <citation type="submission" date="2024-09" db="EMBL/GenBank/DDBJ databases">
        <authorList>
            <person name="Sun Q."/>
            <person name="Mori K."/>
        </authorList>
    </citation>
    <scope>NUCLEOTIDE SEQUENCE [LARGE SCALE GENOMIC DNA]</scope>
    <source>
        <strain evidence="6 7">CCM 3426</strain>
    </source>
</reference>
<protein>
    <submittedName>
        <fullName evidence="6">Acyltransferase domain-containing protein</fullName>
    </submittedName>
</protein>
<dbReference type="PANTHER" id="PTHR43775:SF37">
    <property type="entry name" value="SI:DKEY-61P9.11"/>
    <property type="match status" value="1"/>
</dbReference>
<dbReference type="InterPro" id="IPR050091">
    <property type="entry name" value="PKS_NRPS_Biosynth_Enz"/>
</dbReference>
<dbReference type="EMBL" id="JBHMEI010000078">
    <property type="protein sequence ID" value="MFB9208507.1"/>
    <property type="molecule type" value="Genomic_DNA"/>
</dbReference>
<feature type="compositionally biased region" description="Low complexity" evidence="3">
    <location>
        <begin position="324"/>
        <end position="333"/>
    </location>
</feature>
<organism evidence="6 7">
    <name type="scientific">Nonomuraea spiralis</name>
    <dbReference type="NCBI Taxonomy" id="46182"/>
    <lineage>
        <taxon>Bacteria</taxon>
        <taxon>Bacillati</taxon>
        <taxon>Actinomycetota</taxon>
        <taxon>Actinomycetes</taxon>
        <taxon>Streptosporangiales</taxon>
        <taxon>Streptosporangiaceae</taxon>
        <taxon>Nonomuraea</taxon>
    </lineage>
</organism>
<comment type="caution">
    <text evidence="6">The sequence shown here is derived from an EMBL/GenBank/DDBJ whole genome shotgun (WGS) entry which is preliminary data.</text>
</comment>
<keyword evidence="6" id="KW-0808">Transferase</keyword>
<evidence type="ECO:0000256" key="4">
    <source>
        <dbReference type="SAM" id="SignalP"/>
    </source>
</evidence>
<feature type="chain" id="PRO_5045690505" evidence="4">
    <location>
        <begin position="26"/>
        <end position="619"/>
    </location>
</feature>
<sequence length="619" mass="63530">MRSKVVAVFPGSVAIPPSGALTALAADTPAVPALLSEIDAVAAEYGASQVGAYLLTPDAPRPPGPEAHYLALMAVSSATFDALAREGLQPYALVGQGLGELWALVAAGVLSVRDGARLACERSRALTELGWDGTMMPLGVSAVRGRHLVGLLDHPDLVVGCDNSPHQCVLSGPREVMPLAARIAEQLGWTTTDQPHRTSAEQQGWTGGELQAPHPAHTPAVAAAATGLRRRLRGVEAAAARWPVFSPTLRRMLTADDDPVAVTANAMVVTVHFHQAITVLSARGAEVFVECGAREDAAELVRAIVPTATVSSPLADGRWPPSPNGSTPPTSARTVLAPTALAPTALAPTALAPTAPAPTAPAPTAPAPIAPAPAVPPLNGPARNGPVPAPDGADLAPGPKGHSGRRGSDGGEVAGLEQVMRLRLTPAPPLLPAPDRALPPATLLLCGHTDAALLRALTDDRDDVVVADADTIDWNWLPLTPRHLRVVARPGPGAELVHETMFAAAVRFPQLRSVAALVMDAVREEVVPDPVAALFTGTIRPLAAELPGCACVAVAAGDVELPAALDALAAELEAAPPLLTAVYRGSQRLLYDLAPAIPVPGERPWTGSGRSRPSAAGTA</sequence>
<accession>A0ABV5IW66</accession>